<feature type="region of interest" description="Disordered" evidence="1">
    <location>
        <begin position="1"/>
        <end position="40"/>
    </location>
</feature>
<dbReference type="AlphaFoldDB" id="A0A1M2W4T0"/>
<proteinExistence type="predicted"/>
<comment type="caution">
    <text evidence="2">The sequence shown here is derived from an EMBL/GenBank/DDBJ whole genome shotgun (WGS) entry which is preliminary data.</text>
</comment>
<dbReference type="Proteomes" id="UP000184267">
    <property type="component" value="Unassembled WGS sequence"/>
</dbReference>
<organism evidence="2 3">
    <name type="scientific">Trametes pubescens</name>
    <name type="common">White-rot fungus</name>
    <dbReference type="NCBI Taxonomy" id="154538"/>
    <lineage>
        <taxon>Eukaryota</taxon>
        <taxon>Fungi</taxon>
        <taxon>Dikarya</taxon>
        <taxon>Basidiomycota</taxon>
        <taxon>Agaricomycotina</taxon>
        <taxon>Agaricomycetes</taxon>
        <taxon>Polyporales</taxon>
        <taxon>Polyporaceae</taxon>
        <taxon>Trametes</taxon>
    </lineage>
</organism>
<name>A0A1M2W4T0_TRAPU</name>
<accession>A0A1M2W4T0</accession>
<sequence length="68" mass="6898">PARGSGHLGGRSGAAGGRGLREADGARPMGAEREATRRRSADLPLCATMGPFASFEVAVYLILGEGGK</sequence>
<feature type="compositionally biased region" description="Basic and acidic residues" evidence="1">
    <location>
        <begin position="19"/>
        <end position="40"/>
    </location>
</feature>
<evidence type="ECO:0000313" key="2">
    <source>
        <dbReference type="EMBL" id="OJT14859.1"/>
    </source>
</evidence>
<gene>
    <name evidence="2" type="ORF">TRAPUB_8586</name>
</gene>
<evidence type="ECO:0000256" key="1">
    <source>
        <dbReference type="SAM" id="MobiDB-lite"/>
    </source>
</evidence>
<evidence type="ECO:0000313" key="3">
    <source>
        <dbReference type="Proteomes" id="UP000184267"/>
    </source>
</evidence>
<reference evidence="2 3" key="1">
    <citation type="submission" date="2016-10" db="EMBL/GenBank/DDBJ databases">
        <title>Genome sequence of the basidiomycete white-rot fungus Trametes pubescens.</title>
        <authorList>
            <person name="Makela M.R."/>
            <person name="Granchi Z."/>
            <person name="Peng M."/>
            <person name="De Vries R.P."/>
            <person name="Grigoriev I."/>
            <person name="Riley R."/>
            <person name="Hilden K."/>
        </authorList>
    </citation>
    <scope>NUCLEOTIDE SEQUENCE [LARGE SCALE GENOMIC DNA]</scope>
    <source>
        <strain evidence="2 3">FBCC735</strain>
    </source>
</reference>
<feature type="compositionally biased region" description="Gly residues" evidence="1">
    <location>
        <begin position="1"/>
        <end position="18"/>
    </location>
</feature>
<protein>
    <submittedName>
        <fullName evidence="2">Uncharacterized protein</fullName>
    </submittedName>
</protein>
<keyword evidence="3" id="KW-1185">Reference proteome</keyword>
<feature type="non-terminal residue" evidence="2">
    <location>
        <position position="1"/>
    </location>
</feature>
<dbReference type="EMBL" id="MNAD01000232">
    <property type="protein sequence ID" value="OJT14859.1"/>
    <property type="molecule type" value="Genomic_DNA"/>
</dbReference>